<feature type="transmembrane region" description="Helical" evidence="1">
    <location>
        <begin position="530"/>
        <end position="548"/>
    </location>
</feature>
<reference evidence="3 4" key="1">
    <citation type="journal article" date="2018" name="PLoS Genet.">
        <title>Population sequencing reveals clonal diversity and ancestral inbreeding in the grapevine cultivar Chardonnay.</title>
        <authorList>
            <person name="Roach M.J."/>
            <person name="Johnson D.L."/>
            <person name="Bohlmann J."/>
            <person name="van Vuuren H.J."/>
            <person name="Jones S.J."/>
            <person name="Pretorius I.S."/>
            <person name="Schmidt S.A."/>
            <person name="Borneman A.R."/>
        </authorList>
    </citation>
    <scope>NUCLEOTIDE SEQUENCE [LARGE SCALE GENOMIC DNA]</scope>
    <source>
        <strain evidence="4">cv. Chardonnay</strain>
        <tissue evidence="3">Leaf</tissue>
    </source>
</reference>
<evidence type="ECO:0000313" key="4">
    <source>
        <dbReference type="Proteomes" id="UP000288805"/>
    </source>
</evidence>
<evidence type="ECO:0000256" key="1">
    <source>
        <dbReference type="SAM" id="Phobius"/>
    </source>
</evidence>
<sequence length="1159" mass="130463">MKVSESRCWFAIESKSFEISIDQAGGRLVGTITERGRGFVEWIKFGAKSLSQLLEGVKEFCNIAERKKDSKTWLEGGRSFCLAPRRNTAGCFLLCLVRSTKGRRFSIVFLEGSGMVGGWVLLANNSKGSRRESVAPNWGDKFFQQTTGFKTLSCGEMRRGGAHFTVFPKNLGQSLLEIKGEIHLAFLGDSLILFEFEPVQSVGKTVRPSLFLWDNAFFKQFGDACGSFITVDKDTAGCRNLNWARILVRIVGENTPSSLGGHKLTVEDDLECDSCTRARVGPIFGWGKGPTAWGWSKCEGEFKRHKQRIVGGGRSLYRSDSLSPFSQGGRVILFYSFSFFFALRSKVLEPLVYWEDSGSFSMVGDVLESGPLCIVQLDGSEVQWPSHPGCFEDKESKEGAIKGAFFNETFGRLLSFSRFVGLPVDGFENEILTMFQSPPQIQEKGAGNLLGSVQEVLMLIRILSWNVRGINDKDKRKVYRVLELLEMESGQYSISCRFKIAMTISFGFLPVFMGQSIILRENPFGLNLGILRVCGVILGVSVVISMWLDCPVKEKLPEFVFGNEWKASKTWSGSGSLATISADPIVTFLLIGFWDTKERNCGLFLENSEARKRTVEEFSKWAVLEEISWRQKSRELWLKEVDVRKLIEETEIKEGVAGLLEDAFSVEEVQTAVFGLNGDKAPGLDGFTLAFCLKSTFIVLIPKKGCTDDLKDFRPISLVGSLYKILAKVLANRLKKVVGNVISNSQHAFVEGFFQSSRGLRQGDPLSPFLFIILAMEALSSILKRALQGGFLESFNAGGRGSEGVVVSHLLFADDTLVFCDASKEHVEVLSWTFMWFEAISRLKINLHKSEPILVGVVPNFEDLARVLGCKDVVDERFQKRLALWKRQYLSKGGRLTLVKSTLSSLPIYFMSLFIIPRKVSPKLEKIQRDFLWGGGASQSKPHLVNWSIVCMEKKDGGLGIRNLSRLNKALLGKWCWRFASEQDSLWKQVIVRKFGEEDGRWCSGDSRESHGVGLWKVIRNRWCGEDSLEEAIPRLYYLASSKDAWVAQLWDRSGNLGYWNPVFTRLNNDWEMEEVETFFSRLHGHALRRGIEHVMSWRVSKKDLFTVKSFFSSLAPCIGREFPSSLVWNPWVPKRVRGYLGKNSNYRSTKKEGLGLTK</sequence>
<feature type="transmembrane region" description="Helical" evidence="1">
    <location>
        <begin position="500"/>
        <end position="518"/>
    </location>
</feature>
<proteinExistence type="predicted"/>
<accession>A0A438FC63</accession>
<dbReference type="AlphaFoldDB" id="A0A438FC63"/>
<dbReference type="CDD" id="cd01650">
    <property type="entry name" value="RT_nLTR_like"/>
    <property type="match status" value="1"/>
</dbReference>
<evidence type="ECO:0000259" key="2">
    <source>
        <dbReference type="Pfam" id="PF00078"/>
    </source>
</evidence>
<keyword evidence="1" id="KW-0812">Transmembrane</keyword>
<dbReference type="Pfam" id="PF00078">
    <property type="entry name" value="RVT_1"/>
    <property type="match status" value="1"/>
</dbReference>
<dbReference type="Proteomes" id="UP000288805">
    <property type="component" value="Unassembled WGS sequence"/>
</dbReference>
<comment type="caution">
    <text evidence="3">The sequence shown here is derived from an EMBL/GenBank/DDBJ whole genome shotgun (WGS) entry which is preliminary data.</text>
</comment>
<dbReference type="SUPFAM" id="SSF56672">
    <property type="entry name" value="DNA/RNA polymerases"/>
    <property type="match status" value="1"/>
</dbReference>
<dbReference type="EMBL" id="QGNW01001053">
    <property type="protein sequence ID" value="RVW57556.1"/>
    <property type="molecule type" value="Genomic_DNA"/>
</dbReference>
<evidence type="ECO:0000313" key="3">
    <source>
        <dbReference type="EMBL" id="RVW57556.1"/>
    </source>
</evidence>
<name>A0A438FC63_VITVI</name>
<protein>
    <submittedName>
        <fullName evidence="3">Putative ribonuclease H protein</fullName>
    </submittedName>
</protein>
<organism evidence="3 4">
    <name type="scientific">Vitis vinifera</name>
    <name type="common">Grape</name>
    <dbReference type="NCBI Taxonomy" id="29760"/>
    <lineage>
        <taxon>Eukaryota</taxon>
        <taxon>Viridiplantae</taxon>
        <taxon>Streptophyta</taxon>
        <taxon>Embryophyta</taxon>
        <taxon>Tracheophyta</taxon>
        <taxon>Spermatophyta</taxon>
        <taxon>Magnoliopsida</taxon>
        <taxon>eudicotyledons</taxon>
        <taxon>Gunneridae</taxon>
        <taxon>Pentapetalae</taxon>
        <taxon>rosids</taxon>
        <taxon>Vitales</taxon>
        <taxon>Vitaceae</taxon>
        <taxon>Viteae</taxon>
        <taxon>Vitis</taxon>
    </lineage>
</organism>
<feature type="domain" description="Reverse transcriptase" evidence="2">
    <location>
        <begin position="754"/>
        <end position="852"/>
    </location>
</feature>
<dbReference type="InterPro" id="IPR000477">
    <property type="entry name" value="RT_dom"/>
</dbReference>
<dbReference type="InterPro" id="IPR043502">
    <property type="entry name" value="DNA/RNA_pol_sf"/>
</dbReference>
<keyword evidence="1" id="KW-0472">Membrane</keyword>
<gene>
    <name evidence="3" type="primary">VvCHDh000004_1106</name>
    <name evidence="3" type="ORF">CK203_093083</name>
</gene>
<keyword evidence="1" id="KW-1133">Transmembrane helix</keyword>
<dbReference type="PANTHER" id="PTHR33116:SF78">
    <property type="entry name" value="OS12G0587133 PROTEIN"/>
    <property type="match status" value="1"/>
</dbReference>
<dbReference type="PANTHER" id="PTHR33116">
    <property type="entry name" value="REVERSE TRANSCRIPTASE ZINC-BINDING DOMAIN-CONTAINING PROTEIN-RELATED-RELATED"/>
    <property type="match status" value="1"/>
</dbReference>